<dbReference type="Proteomes" id="UP000019199">
    <property type="component" value="Unassembled WGS sequence"/>
</dbReference>
<organism evidence="2 3">
    <name type="scientific">Escherichia coli ISC7</name>
    <dbReference type="NCBI Taxonomy" id="1432555"/>
    <lineage>
        <taxon>Bacteria</taxon>
        <taxon>Pseudomonadati</taxon>
        <taxon>Pseudomonadota</taxon>
        <taxon>Gammaproteobacteria</taxon>
        <taxon>Enterobacterales</taxon>
        <taxon>Enterobacteriaceae</taxon>
        <taxon>Escherichia</taxon>
    </lineage>
</organism>
<dbReference type="PANTHER" id="PTHR11614">
    <property type="entry name" value="PHOSPHOLIPASE-RELATED"/>
    <property type="match status" value="1"/>
</dbReference>
<dbReference type="EMBL" id="CBWN010000058">
    <property type="protein sequence ID" value="CDL26506.1"/>
    <property type="molecule type" value="Genomic_DNA"/>
</dbReference>
<proteinExistence type="predicted"/>
<accession>W1EWL6</accession>
<keyword evidence="2" id="KW-0808">Transferase</keyword>
<dbReference type="Gene3D" id="3.40.50.1820">
    <property type="entry name" value="alpha/beta hydrolase"/>
    <property type="match status" value="1"/>
</dbReference>
<protein>
    <submittedName>
        <fullName evidence="2">Lipase in cluster with Phosphatidate cytidylyltransferase</fullName>
    </submittedName>
</protein>
<dbReference type="Pfam" id="PF12146">
    <property type="entry name" value="Hydrolase_4"/>
    <property type="match status" value="1"/>
</dbReference>
<dbReference type="GO" id="GO:0016779">
    <property type="term" value="F:nucleotidyltransferase activity"/>
    <property type="evidence" value="ECO:0007669"/>
    <property type="project" value="UniProtKB-KW"/>
</dbReference>
<dbReference type="InterPro" id="IPR029058">
    <property type="entry name" value="AB_hydrolase_fold"/>
</dbReference>
<evidence type="ECO:0000313" key="3">
    <source>
        <dbReference type="Proteomes" id="UP000019199"/>
    </source>
</evidence>
<name>W1EWL6_ECOLX</name>
<reference evidence="2 3" key="1">
    <citation type="submission" date="2013-10" db="EMBL/GenBank/DDBJ databases">
        <title>Antibiotic resistance diversity of beta-lactamase producers in the General Hospital Vienna.</title>
        <authorList>
            <person name="Barisic I."/>
            <person name="Mitteregger D."/>
            <person name="Hirschl A.M."/>
            <person name="Noehammer C."/>
            <person name="Wiesinger-Mayr H."/>
        </authorList>
    </citation>
    <scope>NUCLEOTIDE SEQUENCE [LARGE SCALE GENOMIC DNA]</scope>
    <source>
        <strain evidence="2 3">ISC7</strain>
    </source>
</reference>
<evidence type="ECO:0000313" key="2">
    <source>
        <dbReference type="EMBL" id="CDL26506.1"/>
    </source>
</evidence>
<feature type="domain" description="Serine aminopeptidase S33" evidence="1">
    <location>
        <begin position="3"/>
        <end position="196"/>
    </location>
</feature>
<dbReference type="InterPro" id="IPR022742">
    <property type="entry name" value="Hydrolase_4"/>
</dbReference>
<dbReference type="AlphaFoldDB" id="W1EWL6"/>
<dbReference type="SUPFAM" id="SSF53474">
    <property type="entry name" value="alpha/beta-Hydrolases"/>
    <property type="match status" value="1"/>
</dbReference>
<keyword evidence="2" id="KW-0548">Nucleotidyltransferase</keyword>
<evidence type="ECO:0000259" key="1">
    <source>
        <dbReference type="Pfam" id="PF12146"/>
    </source>
</evidence>
<sequence>MEKSSGPRGYSPSLARSVRDVDEFVRFAASDSQVGLEEVVVIAQSVGAVLVATWVHDYAPAIRGLVLASPAFKVKLYVPLARPALTLWHRLRGLFFINSYVKGRYLTHDRQRVASFNNDPLITRAIAVNILLDLYKTSERIIRDAAAITLPTQLLISGDDYVVHRQPQIDFYQRLRSPLKELHLLPGFYHDTLGEENRAQAFEKMQSFISRLYANKSQKI</sequence>
<dbReference type="InterPro" id="IPR051044">
    <property type="entry name" value="MAG_DAG_Lipase"/>
</dbReference>
<comment type="caution">
    <text evidence="2">The sequence shown here is derived from an EMBL/GenBank/DDBJ whole genome shotgun (WGS) entry which is preliminary data.</text>
</comment>